<dbReference type="AlphaFoldDB" id="A0A1G6TVC3"/>
<reference evidence="7 8" key="1">
    <citation type="submission" date="2016-10" db="EMBL/GenBank/DDBJ databases">
        <authorList>
            <person name="de Groot N.N."/>
        </authorList>
    </citation>
    <scope>NUCLEOTIDE SEQUENCE [LARGE SCALE GENOMIC DNA]</scope>
    <source>
        <strain evidence="7 8">DSM 16957</strain>
    </source>
</reference>
<sequence length="190" mass="21765">MSEDRTLVDDVLRERPGAFARLVEAHQRLVWHILLRMVRSEQDAEDLSQECFLRVYRKLDQFRFDCALSSWIGRIAFSLGSRHLERKSLPIERGGLFEDGEAFDPLDHIADEADVAADFAEAELHAHALRLVEALPPLQRTVLSLYHAEELGIAEIARITERPEGTIKNLLFRIRLRLREALKEAIGETA</sequence>
<accession>A0A1G6TVC3</accession>
<evidence type="ECO:0000256" key="3">
    <source>
        <dbReference type="ARBA" id="ARBA00023082"/>
    </source>
</evidence>
<dbReference type="Gene3D" id="1.10.10.10">
    <property type="entry name" value="Winged helix-like DNA-binding domain superfamily/Winged helix DNA-binding domain"/>
    <property type="match status" value="1"/>
</dbReference>
<dbReference type="NCBIfam" id="TIGR02937">
    <property type="entry name" value="sigma70-ECF"/>
    <property type="match status" value="1"/>
</dbReference>
<dbReference type="STRING" id="265719.SAMN04488509_10222"/>
<protein>
    <submittedName>
        <fullName evidence="7">RNA polymerase sigma-70 factor, ECF subfamily</fullName>
    </submittedName>
</protein>
<dbReference type="GO" id="GO:0006352">
    <property type="term" value="P:DNA-templated transcription initiation"/>
    <property type="evidence" value="ECO:0007669"/>
    <property type="project" value="InterPro"/>
</dbReference>
<comment type="similarity">
    <text evidence="1">Belongs to the sigma-70 factor family. ECF subfamily.</text>
</comment>
<keyword evidence="3" id="KW-0731">Sigma factor</keyword>
<dbReference type="Pfam" id="PF08281">
    <property type="entry name" value="Sigma70_r4_2"/>
    <property type="match status" value="1"/>
</dbReference>
<evidence type="ECO:0000256" key="2">
    <source>
        <dbReference type="ARBA" id="ARBA00023015"/>
    </source>
</evidence>
<dbReference type="SUPFAM" id="SSF88659">
    <property type="entry name" value="Sigma3 and sigma4 domains of RNA polymerase sigma factors"/>
    <property type="match status" value="1"/>
</dbReference>
<dbReference type="InterPro" id="IPR014284">
    <property type="entry name" value="RNA_pol_sigma-70_dom"/>
</dbReference>
<gene>
    <name evidence="7" type="ORF">SAMN04488509_10222</name>
</gene>
<dbReference type="InterPro" id="IPR013249">
    <property type="entry name" value="RNA_pol_sigma70_r4_t2"/>
</dbReference>
<evidence type="ECO:0000313" key="8">
    <source>
        <dbReference type="Proteomes" id="UP000199603"/>
    </source>
</evidence>
<keyword evidence="4" id="KW-0804">Transcription</keyword>
<name>A0A1G6TVC3_9GAMM</name>
<dbReference type="InterPro" id="IPR036388">
    <property type="entry name" value="WH-like_DNA-bd_sf"/>
</dbReference>
<organism evidence="7 8">
    <name type="scientific">Aquimonas voraii</name>
    <dbReference type="NCBI Taxonomy" id="265719"/>
    <lineage>
        <taxon>Bacteria</taxon>
        <taxon>Pseudomonadati</taxon>
        <taxon>Pseudomonadota</taxon>
        <taxon>Gammaproteobacteria</taxon>
        <taxon>Lysobacterales</taxon>
        <taxon>Lysobacteraceae</taxon>
        <taxon>Aquimonas</taxon>
    </lineage>
</organism>
<evidence type="ECO:0000259" key="5">
    <source>
        <dbReference type="Pfam" id="PF04542"/>
    </source>
</evidence>
<evidence type="ECO:0000256" key="1">
    <source>
        <dbReference type="ARBA" id="ARBA00010641"/>
    </source>
</evidence>
<dbReference type="EMBL" id="FNAG01000002">
    <property type="protein sequence ID" value="SDD32999.1"/>
    <property type="molecule type" value="Genomic_DNA"/>
</dbReference>
<dbReference type="PANTHER" id="PTHR43133:SF51">
    <property type="entry name" value="RNA POLYMERASE SIGMA FACTOR"/>
    <property type="match status" value="1"/>
</dbReference>
<dbReference type="PANTHER" id="PTHR43133">
    <property type="entry name" value="RNA POLYMERASE ECF-TYPE SIGMA FACTO"/>
    <property type="match status" value="1"/>
</dbReference>
<dbReference type="InterPro" id="IPR039425">
    <property type="entry name" value="RNA_pol_sigma-70-like"/>
</dbReference>
<dbReference type="GO" id="GO:0003677">
    <property type="term" value="F:DNA binding"/>
    <property type="evidence" value="ECO:0007669"/>
    <property type="project" value="InterPro"/>
</dbReference>
<keyword evidence="8" id="KW-1185">Reference proteome</keyword>
<feature type="domain" description="RNA polymerase sigma factor 70 region 4 type 2" evidence="6">
    <location>
        <begin position="129"/>
        <end position="178"/>
    </location>
</feature>
<proteinExistence type="inferred from homology"/>
<dbReference type="GO" id="GO:0016987">
    <property type="term" value="F:sigma factor activity"/>
    <property type="evidence" value="ECO:0007669"/>
    <property type="project" value="UniProtKB-KW"/>
</dbReference>
<dbReference type="Pfam" id="PF04542">
    <property type="entry name" value="Sigma70_r2"/>
    <property type="match status" value="1"/>
</dbReference>
<dbReference type="Proteomes" id="UP000199603">
    <property type="component" value="Unassembled WGS sequence"/>
</dbReference>
<dbReference type="SUPFAM" id="SSF88946">
    <property type="entry name" value="Sigma2 domain of RNA polymerase sigma factors"/>
    <property type="match status" value="1"/>
</dbReference>
<dbReference type="InterPro" id="IPR013324">
    <property type="entry name" value="RNA_pol_sigma_r3/r4-like"/>
</dbReference>
<evidence type="ECO:0000256" key="4">
    <source>
        <dbReference type="ARBA" id="ARBA00023163"/>
    </source>
</evidence>
<dbReference type="RefSeq" id="WP_091239536.1">
    <property type="nucleotide sequence ID" value="NZ_FNAG01000002.1"/>
</dbReference>
<dbReference type="Gene3D" id="1.10.1740.10">
    <property type="match status" value="1"/>
</dbReference>
<feature type="domain" description="RNA polymerase sigma-70 region 2" evidence="5">
    <location>
        <begin position="22"/>
        <end position="87"/>
    </location>
</feature>
<keyword evidence="2" id="KW-0805">Transcription regulation</keyword>
<dbReference type="InterPro" id="IPR007627">
    <property type="entry name" value="RNA_pol_sigma70_r2"/>
</dbReference>
<dbReference type="InterPro" id="IPR013325">
    <property type="entry name" value="RNA_pol_sigma_r2"/>
</dbReference>
<dbReference type="OrthoDB" id="9803470at2"/>
<evidence type="ECO:0000313" key="7">
    <source>
        <dbReference type="EMBL" id="SDD32999.1"/>
    </source>
</evidence>
<evidence type="ECO:0000259" key="6">
    <source>
        <dbReference type="Pfam" id="PF08281"/>
    </source>
</evidence>